<protein>
    <submittedName>
        <fullName evidence="8">tRNA (Guanine-N(7)-)-methyltransferase non-catalytic subunit Trm82p</fullName>
    </submittedName>
</protein>
<evidence type="ECO:0000313" key="9">
    <source>
        <dbReference type="Proteomes" id="UP001497600"/>
    </source>
</evidence>
<accession>A0ABP0EBV7</accession>
<dbReference type="PANTHER" id="PTHR16288:SF0">
    <property type="entry name" value="TRNA (GUANINE-N(7)-)-METHYLTRANSFERASE NON-CATALYTIC SUBUNIT WDR4"/>
    <property type="match status" value="1"/>
</dbReference>
<dbReference type="EMBL" id="OZ004254">
    <property type="protein sequence ID" value="CAK7896809.1"/>
    <property type="molecule type" value="Genomic_DNA"/>
</dbReference>
<comment type="pathway">
    <text evidence="6">tRNA modification; N(7)-methylguanine-tRNA biosynthesis.</text>
</comment>
<evidence type="ECO:0000256" key="5">
    <source>
        <dbReference type="ARBA" id="ARBA00023242"/>
    </source>
</evidence>
<keyword evidence="3 6" id="KW-0819">tRNA processing</keyword>
<dbReference type="PANTHER" id="PTHR16288">
    <property type="entry name" value="WD40 REPEAT PROTEIN 4"/>
    <property type="match status" value="1"/>
</dbReference>
<gene>
    <name evidence="8" type="primary">TRM82</name>
    <name evidence="8" type="ORF">CAAN4_B06920</name>
</gene>
<evidence type="ECO:0000256" key="6">
    <source>
        <dbReference type="HAMAP-Rule" id="MF_03056"/>
    </source>
</evidence>
<proteinExistence type="inferred from homology"/>
<comment type="similarity">
    <text evidence="6">Belongs to the WD repeat TRM82 family.</text>
</comment>
<dbReference type="Proteomes" id="UP001497600">
    <property type="component" value="Chromosome B"/>
</dbReference>
<dbReference type="InterPro" id="IPR028884">
    <property type="entry name" value="Trm82"/>
</dbReference>
<keyword evidence="2 6" id="KW-0853">WD repeat</keyword>
<keyword evidence="4 6" id="KW-0677">Repeat</keyword>
<feature type="repeat" description="WD" evidence="7">
    <location>
        <begin position="234"/>
        <end position="273"/>
    </location>
</feature>
<sequence length="421" mass="47584">MKHPFQNIVVDTKTQLVFAAVDNGIRVFSLPEGKLVGQWIDDVVSEADIKKRQKEQKDALKKARKEELVAKALENGVVLHQPSKKIKPSFEHSTHNYIRSLQLDGHGKYLVATTDTDKSVVVFSVDATNSENCLTVVKRQPFPKRPCSIDIDRDSANVVVADKFGDVYTMPLANSTEVLEEKSLLPILGHVSMLTDVAVTTNATNDRQYILTADRDEHIRVSNYPKSYVVKHWLFGHHEFVSCLNIDGEQLVSGGGDDYICLWNWYENKLLAQADIRQHVDKYLTAFHDTPERWATEESKREISVSKILRLRTNLIAVLVENVKCLLVFEIKDGNSLVHKQTLELSHEFVDVAKVNEDLLLGSNNDTTDEGQLFSYVSVAEDGTFSVDVSRKLDVESITVASSEDMCPLWYVNTLRKRSEH</sequence>
<comment type="subcellular location">
    <subcellularLocation>
        <location evidence="1 6">Nucleus</location>
    </subcellularLocation>
</comment>
<dbReference type="SMART" id="SM00320">
    <property type="entry name" value="WD40"/>
    <property type="match status" value="3"/>
</dbReference>
<evidence type="ECO:0000313" key="8">
    <source>
        <dbReference type="EMBL" id="CAK7896809.1"/>
    </source>
</evidence>
<dbReference type="SUPFAM" id="SSF50978">
    <property type="entry name" value="WD40 repeat-like"/>
    <property type="match status" value="1"/>
</dbReference>
<dbReference type="InterPro" id="IPR001680">
    <property type="entry name" value="WD40_rpt"/>
</dbReference>
<dbReference type="HAMAP" id="MF_03056">
    <property type="entry name" value="TRM82"/>
    <property type="match status" value="1"/>
</dbReference>
<dbReference type="InterPro" id="IPR015943">
    <property type="entry name" value="WD40/YVTN_repeat-like_dom_sf"/>
</dbReference>
<evidence type="ECO:0000256" key="7">
    <source>
        <dbReference type="PROSITE-ProRule" id="PRU00221"/>
    </source>
</evidence>
<dbReference type="Gene3D" id="2.130.10.10">
    <property type="entry name" value="YVTN repeat-like/Quinoprotein amine dehydrogenase"/>
    <property type="match status" value="2"/>
</dbReference>
<keyword evidence="9" id="KW-1185">Reference proteome</keyword>
<reference evidence="8 9" key="1">
    <citation type="submission" date="2024-01" db="EMBL/GenBank/DDBJ databases">
        <authorList>
            <consortium name="Genoscope - CEA"/>
            <person name="William W."/>
        </authorList>
    </citation>
    <scope>NUCLEOTIDE SEQUENCE [LARGE SCALE GENOMIC DNA]</scope>
    <source>
        <strain evidence="8 9">29B2s-10</strain>
    </source>
</reference>
<evidence type="ECO:0000256" key="2">
    <source>
        <dbReference type="ARBA" id="ARBA00022574"/>
    </source>
</evidence>
<evidence type="ECO:0000256" key="4">
    <source>
        <dbReference type="ARBA" id="ARBA00022737"/>
    </source>
</evidence>
<name>A0ABP0EBV7_9ASCO</name>
<evidence type="ECO:0000256" key="3">
    <source>
        <dbReference type="ARBA" id="ARBA00022694"/>
    </source>
</evidence>
<comment type="function">
    <text evidence="6">Required for the formation of N(7)-methylguanine at position 46 (m7G46) in tRNA. In the complex, it is required to stabilize and induce conformational changes of the catalytic subunit.</text>
</comment>
<keyword evidence="5 6" id="KW-0539">Nucleus</keyword>
<dbReference type="InterPro" id="IPR036322">
    <property type="entry name" value="WD40_repeat_dom_sf"/>
</dbReference>
<dbReference type="PROSITE" id="PS50082">
    <property type="entry name" value="WD_REPEATS_2"/>
    <property type="match status" value="1"/>
</dbReference>
<dbReference type="Pfam" id="PF00400">
    <property type="entry name" value="WD40"/>
    <property type="match status" value="1"/>
</dbReference>
<organism evidence="8 9">
    <name type="scientific">[Candida] anglica</name>
    <dbReference type="NCBI Taxonomy" id="148631"/>
    <lineage>
        <taxon>Eukaryota</taxon>
        <taxon>Fungi</taxon>
        <taxon>Dikarya</taxon>
        <taxon>Ascomycota</taxon>
        <taxon>Saccharomycotina</taxon>
        <taxon>Pichiomycetes</taxon>
        <taxon>Debaryomycetaceae</taxon>
        <taxon>Kurtzmaniella</taxon>
    </lineage>
</organism>
<evidence type="ECO:0000256" key="1">
    <source>
        <dbReference type="ARBA" id="ARBA00004123"/>
    </source>
</evidence>